<dbReference type="OrthoDB" id="273556at2759"/>
<proteinExistence type="predicted"/>
<dbReference type="EMBL" id="MRZV01000067">
    <property type="protein sequence ID" value="PIK60048.1"/>
    <property type="molecule type" value="Genomic_DNA"/>
</dbReference>
<feature type="compositionally biased region" description="Basic and acidic residues" evidence="3">
    <location>
        <begin position="30"/>
        <end position="59"/>
    </location>
</feature>
<keyword evidence="1" id="KW-0863">Zinc-finger</keyword>
<dbReference type="GO" id="GO:0005737">
    <property type="term" value="C:cytoplasm"/>
    <property type="evidence" value="ECO:0007669"/>
    <property type="project" value="TreeGrafter"/>
</dbReference>
<dbReference type="CDD" id="cd12718">
    <property type="entry name" value="RRM_BRAP2"/>
    <property type="match status" value="1"/>
</dbReference>
<dbReference type="FunFam" id="3.30.40.10:FF:000159">
    <property type="entry name" value="BRCA1-associated protein-like"/>
    <property type="match status" value="1"/>
</dbReference>
<dbReference type="STRING" id="307972.A0A2G8LIG2"/>
<feature type="compositionally biased region" description="Polar residues" evidence="3">
    <location>
        <begin position="19"/>
        <end position="28"/>
    </location>
</feature>
<feature type="region of interest" description="Disordered" evidence="3">
    <location>
        <begin position="610"/>
        <end position="649"/>
    </location>
</feature>
<feature type="domain" description="UBP-type" evidence="4">
    <location>
        <begin position="321"/>
        <end position="413"/>
    </location>
</feature>
<dbReference type="GO" id="GO:0008270">
    <property type="term" value="F:zinc ion binding"/>
    <property type="evidence" value="ECO:0007669"/>
    <property type="project" value="UniProtKB-KW"/>
</dbReference>
<dbReference type="PROSITE" id="PS50271">
    <property type="entry name" value="ZF_UBP"/>
    <property type="match status" value="1"/>
</dbReference>
<dbReference type="Pfam" id="PF02148">
    <property type="entry name" value="zf-UBP"/>
    <property type="match status" value="1"/>
</dbReference>
<feature type="compositionally biased region" description="Basic and acidic residues" evidence="3">
    <location>
        <begin position="135"/>
        <end position="159"/>
    </location>
</feature>
<evidence type="ECO:0000313" key="6">
    <source>
        <dbReference type="Proteomes" id="UP000230750"/>
    </source>
</evidence>
<comment type="caution">
    <text evidence="5">The sequence shown here is derived from an EMBL/GenBank/DDBJ whole genome shotgun (WGS) entry which is preliminary data.</text>
</comment>
<dbReference type="SMART" id="SM00290">
    <property type="entry name" value="ZnF_UBP"/>
    <property type="match status" value="1"/>
</dbReference>
<dbReference type="SUPFAM" id="SSF57850">
    <property type="entry name" value="RING/U-box"/>
    <property type="match status" value="1"/>
</dbReference>
<feature type="compositionally biased region" description="Low complexity" evidence="3">
    <location>
        <begin position="80"/>
        <end position="90"/>
    </location>
</feature>
<keyword evidence="1" id="KW-0479">Metal-binding</keyword>
<dbReference type="InterPro" id="IPR011422">
    <property type="entry name" value="BRAP2/ETP1_RRM"/>
</dbReference>
<dbReference type="InterPro" id="IPR013083">
    <property type="entry name" value="Znf_RING/FYVE/PHD"/>
</dbReference>
<feature type="region of interest" description="Disordered" evidence="3">
    <location>
        <begin position="1"/>
        <end position="170"/>
    </location>
</feature>
<dbReference type="AlphaFoldDB" id="A0A2G8LIG2"/>
<organism evidence="5 6">
    <name type="scientific">Stichopus japonicus</name>
    <name type="common">Sea cucumber</name>
    <dbReference type="NCBI Taxonomy" id="307972"/>
    <lineage>
        <taxon>Eukaryota</taxon>
        <taxon>Metazoa</taxon>
        <taxon>Echinodermata</taxon>
        <taxon>Eleutherozoa</taxon>
        <taxon>Echinozoa</taxon>
        <taxon>Holothuroidea</taxon>
        <taxon>Aspidochirotacea</taxon>
        <taxon>Aspidochirotida</taxon>
        <taxon>Stichopodidae</taxon>
        <taxon>Apostichopus</taxon>
    </lineage>
</organism>
<evidence type="ECO:0000256" key="3">
    <source>
        <dbReference type="SAM" id="MobiDB-lite"/>
    </source>
</evidence>
<keyword evidence="2" id="KW-0175">Coiled coil</keyword>
<feature type="compositionally biased region" description="Basic residues" evidence="3">
    <location>
        <begin position="65"/>
        <end position="79"/>
    </location>
</feature>
<dbReference type="GO" id="GO:0007265">
    <property type="term" value="P:Ras protein signal transduction"/>
    <property type="evidence" value="ECO:0007669"/>
    <property type="project" value="TreeGrafter"/>
</dbReference>
<feature type="compositionally biased region" description="Basic residues" evidence="3">
    <location>
        <begin position="640"/>
        <end position="649"/>
    </location>
</feature>
<dbReference type="InterPro" id="IPR001607">
    <property type="entry name" value="Znf_UBP"/>
</dbReference>
<dbReference type="Gene3D" id="3.30.40.10">
    <property type="entry name" value="Zinc/RING finger domain, C3HC4 (zinc finger)"/>
    <property type="match status" value="1"/>
</dbReference>
<keyword evidence="1" id="KW-0862">Zinc</keyword>
<sequence length="649" mass="74068">MAEAVENTVPEKADKRKPTSPQASTPVNSEDVKRIHGKRELREITVETFSRMEDDKPISESKCQNKGKSKRHKDSRKTSSRSSSESDVTSPIPVSGNSSISVTFGDFEPSENISRPLSKTESDGQEEGDGEAQSDESKSKPPVDDDAVDDPKGLKEEIGRPLSSRELPFFSGNPSVEVTKGILHLFKENHTTPLDDEGSRSEMLCMLAVPASMTCHSLLQFLAPCGEGLLYVRIIRNNTPNEFMVLLKFVDQRAADEVYKEFNNQPFNSFEDSCCHLVFISRVECMKSSELPHQWEDTRYRYNFHMLSVAGGGWGERQSCPICRHSQTPEQVEDNFCFECRSQENLWICLVCGHIGCGRYVETHAFRHFEETQHTYAMQLGNHRVWDYAGDNYVHRLVQNKADGKPVEMNNGSTVAQDEKMDSITLEFNYLLSSQLDSQRKYFEQKIAEWRKMPLSGFIQHCSVQYCSVLLSITKFSSFDFTTVQFSSFSIVQFNTVQCSSVSEEGKRSKKTLEERDRVEQQLQDLTKDKISLEKKLSQINVKLKKVSAELKEEREINGCLRENQKPWKEKVVNLERSLQELKQSKEKEIQDLREQLRDVMFFLEAQNTISQSPEDTRQEIQEGQIVMGATGSTPTGRSSNRRGRKKDK</sequence>
<dbReference type="GO" id="GO:0061630">
    <property type="term" value="F:ubiquitin protein ligase activity"/>
    <property type="evidence" value="ECO:0007669"/>
    <property type="project" value="TreeGrafter"/>
</dbReference>
<evidence type="ECO:0000256" key="1">
    <source>
        <dbReference type="PROSITE-ProRule" id="PRU00502"/>
    </source>
</evidence>
<protein>
    <submittedName>
        <fullName evidence="5">Putative BRCA1-associated protein-like</fullName>
    </submittedName>
</protein>
<accession>A0A2G8LIG2</accession>
<gene>
    <name evidence="5" type="ORF">BSL78_03046</name>
</gene>
<dbReference type="Pfam" id="PF07576">
    <property type="entry name" value="BRAP2"/>
    <property type="match status" value="1"/>
</dbReference>
<evidence type="ECO:0000256" key="2">
    <source>
        <dbReference type="SAM" id="Coils"/>
    </source>
</evidence>
<dbReference type="PANTHER" id="PTHR24007">
    <property type="entry name" value="BRCA1-ASSOCIATED PROTEIN"/>
    <property type="match status" value="1"/>
</dbReference>
<evidence type="ECO:0000259" key="4">
    <source>
        <dbReference type="PROSITE" id="PS50271"/>
    </source>
</evidence>
<reference evidence="5 6" key="1">
    <citation type="journal article" date="2017" name="PLoS Biol.">
        <title>The sea cucumber genome provides insights into morphological evolution and visceral regeneration.</title>
        <authorList>
            <person name="Zhang X."/>
            <person name="Sun L."/>
            <person name="Yuan J."/>
            <person name="Sun Y."/>
            <person name="Gao Y."/>
            <person name="Zhang L."/>
            <person name="Li S."/>
            <person name="Dai H."/>
            <person name="Hamel J.F."/>
            <person name="Liu C."/>
            <person name="Yu Y."/>
            <person name="Liu S."/>
            <person name="Lin W."/>
            <person name="Guo K."/>
            <person name="Jin S."/>
            <person name="Xu P."/>
            <person name="Storey K.B."/>
            <person name="Huan P."/>
            <person name="Zhang T."/>
            <person name="Zhou Y."/>
            <person name="Zhang J."/>
            <person name="Lin C."/>
            <person name="Li X."/>
            <person name="Xing L."/>
            <person name="Huo D."/>
            <person name="Sun M."/>
            <person name="Wang L."/>
            <person name="Mercier A."/>
            <person name="Li F."/>
            <person name="Yang H."/>
            <person name="Xiang J."/>
        </authorList>
    </citation>
    <scope>NUCLEOTIDE SEQUENCE [LARGE SCALE GENOMIC DNA]</scope>
    <source>
        <strain evidence="5">Shaxun</strain>
        <tissue evidence="5">Muscle</tissue>
    </source>
</reference>
<feature type="compositionally biased region" description="Acidic residues" evidence="3">
    <location>
        <begin position="123"/>
        <end position="134"/>
    </location>
</feature>
<dbReference type="GO" id="GO:0016567">
    <property type="term" value="P:protein ubiquitination"/>
    <property type="evidence" value="ECO:0007669"/>
    <property type="project" value="TreeGrafter"/>
</dbReference>
<dbReference type="Proteomes" id="UP000230750">
    <property type="component" value="Unassembled WGS sequence"/>
</dbReference>
<dbReference type="InterPro" id="IPR034932">
    <property type="entry name" value="BRAP2_RRM"/>
</dbReference>
<dbReference type="PANTHER" id="PTHR24007:SF7">
    <property type="entry name" value="BRCA1-ASSOCIATED PROTEIN"/>
    <property type="match status" value="1"/>
</dbReference>
<keyword evidence="6" id="KW-1185">Reference proteome</keyword>
<feature type="coiled-coil region" evidence="2">
    <location>
        <begin position="509"/>
        <end position="599"/>
    </location>
</feature>
<evidence type="ECO:0000313" key="5">
    <source>
        <dbReference type="EMBL" id="PIK60048.1"/>
    </source>
</evidence>
<name>A0A2G8LIG2_STIJA</name>